<dbReference type="RefSeq" id="WP_345485669.1">
    <property type="nucleotide sequence ID" value="NZ_BAAAWU010000001.1"/>
</dbReference>
<gene>
    <name evidence="2" type="ORF">ACFFTP_16505</name>
</gene>
<evidence type="ECO:0000313" key="2">
    <source>
        <dbReference type="EMBL" id="MFB9555782.1"/>
    </source>
</evidence>
<organism evidence="2 3">
    <name type="scientific">Streptomyces roseoviridis</name>
    <dbReference type="NCBI Taxonomy" id="67361"/>
    <lineage>
        <taxon>Bacteria</taxon>
        <taxon>Bacillati</taxon>
        <taxon>Actinomycetota</taxon>
        <taxon>Actinomycetes</taxon>
        <taxon>Kitasatosporales</taxon>
        <taxon>Streptomycetaceae</taxon>
        <taxon>Streptomyces</taxon>
    </lineage>
</organism>
<keyword evidence="3" id="KW-1185">Reference proteome</keyword>
<dbReference type="EMBL" id="JBHMCT010000009">
    <property type="protein sequence ID" value="MFB9555782.1"/>
    <property type="molecule type" value="Genomic_DNA"/>
</dbReference>
<proteinExistence type="predicted"/>
<protein>
    <submittedName>
        <fullName evidence="2">DUF4240 domain-containing protein</fullName>
    </submittedName>
</protein>
<comment type="caution">
    <text evidence="2">The sequence shown here is derived from an EMBL/GenBank/DDBJ whole genome shotgun (WGS) entry which is preliminary data.</text>
</comment>
<dbReference type="InterPro" id="IPR025334">
    <property type="entry name" value="DUF4240"/>
</dbReference>
<name>A0ABV5QQK9_9ACTN</name>
<reference evidence="2 3" key="1">
    <citation type="submission" date="2024-09" db="EMBL/GenBank/DDBJ databases">
        <authorList>
            <person name="Sun Q."/>
            <person name="Mori K."/>
        </authorList>
    </citation>
    <scope>NUCLEOTIDE SEQUENCE [LARGE SCALE GENOMIC DNA]</scope>
    <source>
        <strain evidence="2 3">JCM 4414</strain>
    </source>
</reference>
<evidence type="ECO:0000313" key="3">
    <source>
        <dbReference type="Proteomes" id="UP001589716"/>
    </source>
</evidence>
<dbReference type="Pfam" id="PF14024">
    <property type="entry name" value="DUF4240"/>
    <property type="match status" value="1"/>
</dbReference>
<sequence length="190" mass="21590">MDERAFWALMGGLRDRPGRREERLDWLREELTRASFAGCAGFQVQLEQACHRAYRSPVWSAAERILGGWCSDDSFHYFRLWLVALGREVFEEALMRPDSLAGVPEVRRLAGRSRSSWCETEEWPDWEDLDYVAVEAYGALAGGSQAFHELVTNGHGDRLPDPEAPPYEEPLEADDLPRLAALFPVRPPSV</sequence>
<evidence type="ECO:0000259" key="1">
    <source>
        <dbReference type="Pfam" id="PF14024"/>
    </source>
</evidence>
<dbReference type="Proteomes" id="UP001589716">
    <property type="component" value="Unassembled WGS sequence"/>
</dbReference>
<accession>A0ABV5QQK9</accession>
<feature type="domain" description="DUF4240" evidence="1">
    <location>
        <begin position="1"/>
        <end position="137"/>
    </location>
</feature>